<accession>A0A6A5G3N0</accession>
<keyword evidence="1" id="KW-1133">Transmembrane helix</keyword>
<dbReference type="KEGG" id="crq:GCK72_025792"/>
<proteinExistence type="predicted"/>
<sequence>MFLKACSIVVSTVLDICSIIGSLAFYKVVNRFSRFFYVAQLYRYLFLVISFLATLNSLLATKLILVISQFETMMSIFIDEEYPGSWLDIMFRISFACFYTITCMQILIVSILFVVKANDSFFNRKPGKFDYFLIFMVVLVSIAVGLPCLLEPLQLVHVNDEFSFPQPPSEFIMYSVFVLFACLFCWIITVLVNKDNVFSEILIVGLGMAAVVVNISLLYLGLTEGLAHLLEPAYIALPITSSFFSSSVMASRIITYPKVRTLVFDFVLCKQKVKVDPVVVNYEANTRNNREIITIKI</sequence>
<feature type="transmembrane region" description="Helical" evidence="1">
    <location>
        <begin position="89"/>
        <end position="115"/>
    </location>
</feature>
<gene>
    <name evidence="2" type="ORF">GCK72_025792</name>
</gene>
<dbReference type="GeneID" id="9817041"/>
<feature type="transmembrane region" description="Helical" evidence="1">
    <location>
        <begin position="172"/>
        <end position="192"/>
    </location>
</feature>
<dbReference type="CTD" id="9817041"/>
<feature type="transmembrane region" description="Helical" evidence="1">
    <location>
        <begin position="234"/>
        <end position="254"/>
    </location>
</feature>
<feature type="transmembrane region" description="Helical" evidence="1">
    <location>
        <begin position="201"/>
        <end position="222"/>
    </location>
</feature>
<evidence type="ECO:0000256" key="1">
    <source>
        <dbReference type="SAM" id="Phobius"/>
    </source>
</evidence>
<dbReference type="EMBL" id="WUAV01000006">
    <property type="protein sequence ID" value="KAF1749325.1"/>
    <property type="molecule type" value="Genomic_DNA"/>
</dbReference>
<keyword evidence="1" id="KW-0472">Membrane</keyword>
<feature type="transmembrane region" description="Helical" evidence="1">
    <location>
        <begin position="131"/>
        <end position="152"/>
    </location>
</feature>
<evidence type="ECO:0008006" key="4">
    <source>
        <dbReference type="Google" id="ProtNLM"/>
    </source>
</evidence>
<organism evidence="2 3">
    <name type="scientific">Caenorhabditis remanei</name>
    <name type="common">Caenorhabditis vulgaris</name>
    <dbReference type="NCBI Taxonomy" id="31234"/>
    <lineage>
        <taxon>Eukaryota</taxon>
        <taxon>Metazoa</taxon>
        <taxon>Ecdysozoa</taxon>
        <taxon>Nematoda</taxon>
        <taxon>Chromadorea</taxon>
        <taxon>Rhabditida</taxon>
        <taxon>Rhabditina</taxon>
        <taxon>Rhabditomorpha</taxon>
        <taxon>Rhabditoidea</taxon>
        <taxon>Rhabditidae</taxon>
        <taxon>Peloderinae</taxon>
        <taxon>Caenorhabditis</taxon>
    </lineage>
</organism>
<reference evidence="2 3" key="1">
    <citation type="submission" date="2019-12" db="EMBL/GenBank/DDBJ databases">
        <title>Chromosome-level assembly of the Caenorhabditis remanei genome.</title>
        <authorList>
            <person name="Teterina A.A."/>
            <person name="Willis J.H."/>
            <person name="Phillips P.C."/>
        </authorList>
    </citation>
    <scope>NUCLEOTIDE SEQUENCE [LARGE SCALE GENOMIC DNA]</scope>
    <source>
        <strain evidence="2 3">PX506</strain>
        <tissue evidence="2">Whole organism</tissue>
    </source>
</reference>
<feature type="transmembrane region" description="Helical" evidence="1">
    <location>
        <begin position="41"/>
        <end position="69"/>
    </location>
</feature>
<comment type="caution">
    <text evidence="2">The sequence shown here is derived from an EMBL/GenBank/DDBJ whole genome shotgun (WGS) entry which is preliminary data.</text>
</comment>
<dbReference type="Proteomes" id="UP000483820">
    <property type="component" value="Chromosome X"/>
</dbReference>
<evidence type="ECO:0000313" key="2">
    <source>
        <dbReference type="EMBL" id="KAF1749325.1"/>
    </source>
</evidence>
<evidence type="ECO:0000313" key="3">
    <source>
        <dbReference type="Proteomes" id="UP000483820"/>
    </source>
</evidence>
<keyword evidence="1" id="KW-0812">Transmembrane</keyword>
<dbReference type="RefSeq" id="XP_003105581.2">
    <property type="nucleotide sequence ID" value="XM_003105533.2"/>
</dbReference>
<feature type="transmembrane region" description="Helical" evidence="1">
    <location>
        <begin position="6"/>
        <end position="29"/>
    </location>
</feature>
<protein>
    <recommendedName>
        <fullName evidence="4">Serpentine receptor class gamma</fullName>
    </recommendedName>
</protein>
<name>A0A6A5G3N0_CAERE</name>
<dbReference type="AlphaFoldDB" id="A0A6A5G3N0"/>